<protein>
    <recommendedName>
        <fullName evidence="7">UPF0056 membrane protein</fullName>
    </recommendedName>
</protein>
<name>A0A1B1YQT2_9GAMM</name>
<evidence type="ECO:0000256" key="5">
    <source>
        <dbReference type="ARBA" id="ARBA00022989"/>
    </source>
</evidence>
<dbReference type="RefSeq" id="WP_068802611.1">
    <property type="nucleotide sequence ID" value="NZ_CP014671.1"/>
</dbReference>
<dbReference type="GO" id="GO:0005886">
    <property type="term" value="C:plasma membrane"/>
    <property type="evidence" value="ECO:0007669"/>
    <property type="project" value="UniProtKB-SubCell"/>
</dbReference>
<dbReference type="FunCoup" id="A0A1B1YQT2">
    <property type="interactions" value="3"/>
</dbReference>
<dbReference type="STRING" id="1810504.PG2T_02145"/>
<keyword evidence="9" id="KW-1185">Reference proteome</keyword>
<dbReference type="AlphaFoldDB" id="A0A1B1YQT2"/>
<dbReference type="PANTHER" id="PTHR33508:SF10">
    <property type="entry name" value="UPF0056 INNER MEMBRANE PROTEIN YHGN"/>
    <property type="match status" value="1"/>
</dbReference>
<dbReference type="EMBL" id="CP014671">
    <property type="protein sequence ID" value="ANX03103.1"/>
    <property type="molecule type" value="Genomic_DNA"/>
</dbReference>
<dbReference type="Proteomes" id="UP000092952">
    <property type="component" value="Chromosome"/>
</dbReference>
<dbReference type="KEGG" id="gbi:PG2T_02145"/>
<evidence type="ECO:0000256" key="1">
    <source>
        <dbReference type="ARBA" id="ARBA00004651"/>
    </source>
</evidence>
<feature type="transmembrane region" description="Helical" evidence="7">
    <location>
        <begin position="131"/>
        <end position="152"/>
    </location>
</feature>
<dbReference type="OrthoDB" id="21094at2"/>
<dbReference type="Pfam" id="PF01914">
    <property type="entry name" value="MarC"/>
    <property type="match status" value="1"/>
</dbReference>
<keyword evidence="4 7" id="KW-0812">Transmembrane</keyword>
<evidence type="ECO:0000313" key="8">
    <source>
        <dbReference type="EMBL" id="ANX03103.1"/>
    </source>
</evidence>
<dbReference type="InterPro" id="IPR002771">
    <property type="entry name" value="Multi_antbiot-R_MarC"/>
</dbReference>
<comment type="subcellular location">
    <subcellularLocation>
        <location evidence="1 7">Cell membrane</location>
        <topology evidence="1 7">Multi-pass membrane protein</topology>
    </subcellularLocation>
</comment>
<reference evidence="9" key="1">
    <citation type="submission" date="2016-03" db="EMBL/GenBank/DDBJ databases">
        <title>Complete genome sequence of Solimmundus cernigliae, representing a novel lineage of polycyclic aromatic hydrocarbon degraders within the Gammaproteobacteria.</title>
        <authorList>
            <person name="Singleton D.R."/>
            <person name="Dickey A.N."/>
            <person name="Scholl E.H."/>
            <person name="Wright F.A."/>
            <person name="Aitken M.D."/>
        </authorList>
    </citation>
    <scope>NUCLEOTIDE SEQUENCE [LARGE SCALE GENOMIC DNA]</scope>
    <source>
        <strain evidence="9">TR3.2</strain>
    </source>
</reference>
<keyword evidence="6 7" id="KW-0472">Membrane</keyword>
<evidence type="ECO:0000256" key="3">
    <source>
        <dbReference type="ARBA" id="ARBA00022475"/>
    </source>
</evidence>
<feature type="transmembrane region" description="Helical" evidence="7">
    <location>
        <begin position="100"/>
        <end position="125"/>
    </location>
</feature>
<proteinExistence type="inferred from homology"/>
<evidence type="ECO:0000313" key="9">
    <source>
        <dbReference type="Proteomes" id="UP000092952"/>
    </source>
</evidence>
<feature type="transmembrane region" description="Helical" evidence="7">
    <location>
        <begin position="39"/>
        <end position="58"/>
    </location>
</feature>
<evidence type="ECO:0000256" key="2">
    <source>
        <dbReference type="ARBA" id="ARBA00009784"/>
    </source>
</evidence>
<comment type="similarity">
    <text evidence="2 7">Belongs to the UPF0056 (MarC) family.</text>
</comment>
<keyword evidence="3" id="KW-1003">Cell membrane</keyword>
<evidence type="ECO:0000256" key="7">
    <source>
        <dbReference type="RuleBase" id="RU362048"/>
    </source>
</evidence>
<evidence type="ECO:0000256" key="6">
    <source>
        <dbReference type="ARBA" id="ARBA00023136"/>
    </source>
</evidence>
<organism evidence="8 9">
    <name type="scientific">Immundisolibacter cernigliae</name>
    <dbReference type="NCBI Taxonomy" id="1810504"/>
    <lineage>
        <taxon>Bacteria</taxon>
        <taxon>Pseudomonadati</taxon>
        <taxon>Pseudomonadota</taxon>
        <taxon>Gammaproteobacteria</taxon>
        <taxon>Immundisolibacterales</taxon>
        <taxon>Immundisolibacteraceae</taxon>
        <taxon>Immundisolibacter</taxon>
    </lineage>
</organism>
<keyword evidence="5 7" id="KW-1133">Transmembrane helix</keyword>
<dbReference type="InParanoid" id="A0A1B1YQT2"/>
<dbReference type="PANTHER" id="PTHR33508">
    <property type="entry name" value="UPF0056 MEMBRANE PROTEIN YHCE"/>
    <property type="match status" value="1"/>
</dbReference>
<evidence type="ECO:0000256" key="4">
    <source>
        <dbReference type="ARBA" id="ARBA00022692"/>
    </source>
</evidence>
<feature type="transmembrane region" description="Helical" evidence="7">
    <location>
        <begin position="70"/>
        <end position="88"/>
    </location>
</feature>
<gene>
    <name evidence="8" type="ORF">PG2T_02145</name>
</gene>
<sequence>MSLPEQILLLVLVTDPFGNLPLVLAALGRLDAAAYRRAVLRESLFAFAVLLLLGWGGAGLLRTFGITEPALHIGGGVILFLLSLRMIYGGPQGAFQDGYAADPLLVPIAVPAIAGPAAIATVILLRTQQQVALGQLALGLLGALLVTLVTFLPGRRIARWLGPRGLNALEKLTGLLLNLVSVNMMLEGVRHFLA</sequence>
<comment type="caution">
    <text evidence="7">Lacks conserved residue(s) required for the propagation of feature annotation.</text>
</comment>
<feature type="transmembrane region" description="Helical" evidence="7">
    <location>
        <begin position="6"/>
        <end position="27"/>
    </location>
</feature>
<accession>A0A1B1YQT2</accession>